<dbReference type="Proteomes" id="UP000306441">
    <property type="component" value="Unassembled WGS sequence"/>
</dbReference>
<reference evidence="1 2" key="1">
    <citation type="submission" date="2019-04" db="EMBL/GenBank/DDBJ databases">
        <title>Mesorhizobium composti sp. nov., isolated from compost.</title>
        <authorList>
            <person name="Lin S.-Y."/>
            <person name="Hameed A."/>
            <person name="Hsieh Y.-T."/>
            <person name="Young C.-C."/>
        </authorList>
    </citation>
    <scope>NUCLEOTIDE SEQUENCE [LARGE SCALE GENOMIC DNA]</scope>
    <source>
        <strain evidence="1 2">CC-YTH430</strain>
    </source>
</reference>
<evidence type="ECO:0000313" key="1">
    <source>
        <dbReference type="EMBL" id="THF57725.1"/>
    </source>
</evidence>
<evidence type="ECO:0000313" key="2">
    <source>
        <dbReference type="Proteomes" id="UP000306441"/>
    </source>
</evidence>
<accession>A0ABY2Q7J0</accession>
<protein>
    <submittedName>
        <fullName evidence="1">Uncharacterized protein</fullName>
    </submittedName>
</protein>
<gene>
    <name evidence="1" type="ORF">E6C48_08210</name>
</gene>
<comment type="caution">
    <text evidence="1">The sequence shown here is derived from an EMBL/GenBank/DDBJ whole genome shotgun (WGS) entry which is preliminary data.</text>
</comment>
<keyword evidence="2" id="KW-1185">Reference proteome</keyword>
<dbReference type="EMBL" id="SSNY01000004">
    <property type="protein sequence ID" value="THF57725.1"/>
    <property type="molecule type" value="Genomic_DNA"/>
</dbReference>
<dbReference type="RefSeq" id="WP_136355979.1">
    <property type="nucleotide sequence ID" value="NZ_SSNY01000004.1"/>
</dbReference>
<sequence>MPASDVSYSLKVLGTEVVAGPGEPRLVVGYQGRRALDEISQPLASLDLDGLLAGCEAVAQAIFHREFRLNDQVDLHFTLENRNGLKIWHTQPTLYMKCPLTMSMKWSCLHLSQIYKTMTTLGVIELPSELSLVGNTVGVNETARVIMDSMASGVEFMGNIMLMRSSIDHDAEAGRGLAAHAVASRTV</sequence>
<name>A0ABY2Q7J0_9HYPH</name>
<proteinExistence type="predicted"/>
<organism evidence="1 2">
    <name type="scientific">Ollibium composti</name>
    <dbReference type="NCBI Taxonomy" id="2675109"/>
    <lineage>
        <taxon>Bacteria</taxon>
        <taxon>Pseudomonadati</taxon>
        <taxon>Pseudomonadota</taxon>
        <taxon>Alphaproteobacteria</taxon>
        <taxon>Hyphomicrobiales</taxon>
        <taxon>Phyllobacteriaceae</taxon>
        <taxon>Ollibium</taxon>
    </lineage>
</organism>